<reference evidence="1" key="1">
    <citation type="journal article" date="2015" name="Nature">
        <title>Complex archaea that bridge the gap between prokaryotes and eukaryotes.</title>
        <authorList>
            <person name="Spang A."/>
            <person name="Saw J.H."/>
            <person name="Jorgensen S.L."/>
            <person name="Zaremba-Niedzwiedzka K."/>
            <person name="Martijn J."/>
            <person name="Lind A.E."/>
            <person name="van Eijk R."/>
            <person name="Schleper C."/>
            <person name="Guy L."/>
            <person name="Ettema T.J."/>
        </authorList>
    </citation>
    <scope>NUCLEOTIDE SEQUENCE</scope>
</reference>
<gene>
    <name evidence="1" type="ORF">LCGC14_2858800</name>
</gene>
<proteinExistence type="predicted"/>
<dbReference type="EMBL" id="LAZR01055194">
    <property type="protein sequence ID" value="KKK76921.1"/>
    <property type="molecule type" value="Genomic_DNA"/>
</dbReference>
<evidence type="ECO:0000313" key="1">
    <source>
        <dbReference type="EMBL" id="KKK76921.1"/>
    </source>
</evidence>
<protein>
    <submittedName>
        <fullName evidence="1">Uncharacterized protein</fullName>
    </submittedName>
</protein>
<organism evidence="1">
    <name type="scientific">marine sediment metagenome</name>
    <dbReference type="NCBI Taxonomy" id="412755"/>
    <lineage>
        <taxon>unclassified sequences</taxon>
        <taxon>metagenomes</taxon>
        <taxon>ecological metagenomes</taxon>
    </lineage>
</organism>
<accession>A0A0F9AX98</accession>
<name>A0A0F9AX98_9ZZZZ</name>
<sequence length="52" mass="5724">MKCLADWLEEGCGDGPSFVASVQRHGKGGFILQQWAMDRSVGVGKRFYVAHP</sequence>
<comment type="caution">
    <text evidence="1">The sequence shown here is derived from an EMBL/GenBank/DDBJ whole genome shotgun (WGS) entry which is preliminary data.</text>
</comment>
<dbReference type="AlphaFoldDB" id="A0A0F9AX98"/>
<feature type="non-terminal residue" evidence="1">
    <location>
        <position position="52"/>
    </location>
</feature>